<dbReference type="PATRIC" id="fig|1053224.3.peg.4378"/>
<dbReference type="RefSeq" id="WP_016102430.1">
    <property type="nucleotide sequence ID" value="NZ_KB976282.1"/>
</dbReference>
<proteinExistence type="predicted"/>
<sequence length="246" mass="28178">MFSKQKMFIFVFLMGLIVSIFPTNSAYAARPNMPTAAEVRINDIEGNPIVFGKKYILYTDRYNSNNKFGLSYESWNGTHYPIAYKTSDYYGTHKIRKGNIDYYGTPVIFSHIDNRNGGTSGPGRGGRLIKNNDQVSMYMPAINKYIKAPNRGWLSFTSNRTEASYMTVEKTGSNKLRLQTGSADFYYDRMGQPTDSHNANQQNSYYNVKTYFVLQSSDLAGSDANKYWGESWRFPSWNYYFVPVEG</sequence>
<gene>
    <name evidence="2" type="ORF">IIC_04320</name>
</gene>
<dbReference type="HOGENOM" id="CLU_1127295_0_0_9"/>
<evidence type="ECO:0000313" key="3">
    <source>
        <dbReference type="Proteomes" id="UP000014040"/>
    </source>
</evidence>
<feature type="chain" id="PRO_5004457740" evidence="1">
    <location>
        <begin position="29"/>
        <end position="246"/>
    </location>
</feature>
<organism evidence="2 3">
    <name type="scientific">Bacillus cereus VD021</name>
    <dbReference type="NCBI Taxonomy" id="1053224"/>
    <lineage>
        <taxon>Bacteria</taxon>
        <taxon>Bacillati</taxon>
        <taxon>Bacillota</taxon>
        <taxon>Bacilli</taxon>
        <taxon>Bacillales</taxon>
        <taxon>Bacillaceae</taxon>
        <taxon>Bacillus</taxon>
        <taxon>Bacillus cereus group</taxon>
    </lineage>
</organism>
<feature type="signal peptide" evidence="1">
    <location>
        <begin position="1"/>
        <end position="28"/>
    </location>
</feature>
<evidence type="ECO:0000313" key="2">
    <source>
        <dbReference type="EMBL" id="EOO71547.1"/>
    </source>
</evidence>
<dbReference type="EMBL" id="AHES01000041">
    <property type="protein sequence ID" value="EOO71547.1"/>
    <property type="molecule type" value="Genomic_DNA"/>
</dbReference>
<keyword evidence="1" id="KW-0732">Signal</keyword>
<protein>
    <submittedName>
        <fullName evidence="2">Uncharacterized protein</fullName>
    </submittedName>
</protein>
<dbReference type="Proteomes" id="UP000014040">
    <property type="component" value="Unassembled WGS sequence"/>
</dbReference>
<evidence type="ECO:0000256" key="1">
    <source>
        <dbReference type="SAM" id="SignalP"/>
    </source>
</evidence>
<comment type="caution">
    <text evidence="2">The sequence shown here is derived from an EMBL/GenBank/DDBJ whole genome shotgun (WGS) entry which is preliminary data.</text>
</comment>
<accession>R8HFD2</accession>
<reference evidence="2 3" key="1">
    <citation type="submission" date="2012-12" db="EMBL/GenBank/DDBJ databases">
        <title>The Genome Sequence of Bacillus cereus VD021.</title>
        <authorList>
            <consortium name="The Broad Institute Genome Sequencing Platform"/>
            <consortium name="The Broad Institute Genome Sequencing Center for Infectious Disease"/>
            <person name="Feldgarden M."/>
            <person name="Van der Auwera G.A."/>
            <person name="Mahillon J."/>
            <person name="Duprez V."/>
            <person name="Timmery S."/>
            <person name="Mattelet C."/>
            <person name="Dierick K."/>
            <person name="Sun M."/>
            <person name="Yu Z."/>
            <person name="Zhu L."/>
            <person name="Hu X."/>
            <person name="Shank E.B."/>
            <person name="Swiecicka I."/>
            <person name="Hansen B.M."/>
            <person name="Andrup L."/>
            <person name="Walker B."/>
            <person name="Young S.K."/>
            <person name="Zeng Q."/>
            <person name="Gargeya S."/>
            <person name="Fitzgerald M."/>
            <person name="Haas B."/>
            <person name="Abouelleil A."/>
            <person name="Alvarado L."/>
            <person name="Arachchi H.M."/>
            <person name="Berlin A.M."/>
            <person name="Chapman S.B."/>
            <person name="Dewar J."/>
            <person name="Goldberg J."/>
            <person name="Griggs A."/>
            <person name="Gujja S."/>
            <person name="Hansen M."/>
            <person name="Howarth C."/>
            <person name="Imamovic A."/>
            <person name="Larimer J."/>
            <person name="McCowan C."/>
            <person name="Murphy C."/>
            <person name="Neiman D."/>
            <person name="Pearson M."/>
            <person name="Priest M."/>
            <person name="Roberts A."/>
            <person name="Saif S."/>
            <person name="Shea T."/>
            <person name="Sisk P."/>
            <person name="Sykes S."/>
            <person name="Wortman J."/>
            <person name="Nusbaum C."/>
            <person name="Birren B."/>
        </authorList>
    </citation>
    <scope>NUCLEOTIDE SEQUENCE [LARGE SCALE GENOMIC DNA]</scope>
    <source>
        <strain evidence="2 3">VD021</strain>
    </source>
</reference>
<name>R8HFD2_BACCE</name>
<dbReference type="AlphaFoldDB" id="R8HFD2"/>